<dbReference type="Pfam" id="PF18428">
    <property type="entry name" value="BRCT_3"/>
    <property type="match status" value="1"/>
</dbReference>
<feature type="compositionally biased region" description="Basic and acidic residues" evidence="5">
    <location>
        <begin position="21"/>
        <end position="37"/>
    </location>
</feature>
<evidence type="ECO:0000256" key="4">
    <source>
        <dbReference type="PROSITE-ProRule" id="PRU00094"/>
    </source>
</evidence>
<dbReference type="InterPro" id="IPR000679">
    <property type="entry name" value="Znf_GATA"/>
</dbReference>
<feature type="domain" description="BRCT" evidence="7">
    <location>
        <begin position="859"/>
        <end position="973"/>
    </location>
</feature>
<dbReference type="Pfam" id="PF00320">
    <property type="entry name" value="GATA"/>
    <property type="match status" value="1"/>
</dbReference>
<dbReference type="Gene3D" id="3.40.50.10190">
    <property type="entry name" value="BRCT domain"/>
    <property type="match status" value="2"/>
</dbReference>
<keyword evidence="4" id="KW-0862">Zinc</keyword>
<keyword evidence="3" id="KW-0539">Nucleus</keyword>
<dbReference type="EMBL" id="KZ989348">
    <property type="protein sequence ID" value="RKP26727.1"/>
    <property type="molecule type" value="Genomic_DNA"/>
</dbReference>
<keyword evidence="4" id="KW-0479">Metal-binding</keyword>
<dbReference type="GO" id="GO:0045944">
    <property type="term" value="P:positive regulation of transcription by RNA polymerase II"/>
    <property type="evidence" value="ECO:0007669"/>
    <property type="project" value="TreeGrafter"/>
</dbReference>
<dbReference type="GO" id="GO:0000077">
    <property type="term" value="P:DNA damage checkpoint signaling"/>
    <property type="evidence" value="ECO:0007669"/>
    <property type="project" value="TreeGrafter"/>
</dbReference>
<feature type="compositionally biased region" description="Basic and acidic residues" evidence="5">
    <location>
        <begin position="425"/>
        <end position="437"/>
    </location>
</feature>
<dbReference type="PROSITE" id="PS50114">
    <property type="entry name" value="GATA_ZN_FINGER_2"/>
    <property type="match status" value="1"/>
</dbReference>
<comment type="subcellular location">
    <subcellularLocation>
        <location evidence="1">Nucleus</location>
    </subcellularLocation>
</comment>
<feature type="compositionally biased region" description="Basic residues" evidence="5">
    <location>
        <begin position="559"/>
        <end position="569"/>
    </location>
</feature>
<dbReference type="Gene3D" id="3.30.50.10">
    <property type="entry name" value="Erythroid Transcription Factor GATA-1, subunit A"/>
    <property type="match status" value="1"/>
</dbReference>
<feature type="region of interest" description="Disordered" evidence="5">
    <location>
        <begin position="116"/>
        <end position="178"/>
    </location>
</feature>
<dbReference type="InterPro" id="IPR047252">
    <property type="entry name" value="TP53BP1-like"/>
</dbReference>
<dbReference type="CDD" id="cd17745">
    <property type="entry name" value="BRCT_p53bp1_rpt1"/>
    <property type="match status" value="1"/>
</dbReference>
<feature type="compositionally biased region" description="Polar residues" evidence="5">
    <location>
        <begin position="121"/>
        <end position="143"/>
    </location>
</feature>
<proteinExistence type="predicted"/>
<dbReference type="InterPro" id="IPR013088">
    <property type="entry name" value="Znf_NHR/GATA"/>
</dbReference>
<dbReference type="CDD" id="cd00202">
    <property type="entry name" value="ZnF_GATA"/>
    <property type="match status" value="1"/>
</dbReference>
<organism evidence="8 9">
    <name type="scientific">Syncephalis pseudoplumigaleata</name>
    <dbReference type="NCBI Taxonomy" id="1712513"/>
    <lineage>
        <taxon>Eukaryota</taxon>
        <taxon>Fungi</taxon>
        <taxon>Fungi incertae sedis</taxon>
        <taxon>Zoopagomycota</taxon>
        <taxon>Zoopagomycotina</taxon>
        <taxon>Zoopagomycetes</taxon>
        <taxon>Zoopagales</taxon>
        <taxon>Piptocephalidaceae</taxon>
        <taxon>Syncephalis</taxon>
    </lineage>
</organism>
<evidence type="ECO:0000313" key="8">
    <source>
        <dbReference type="EMBL" id="RKP26727.1"/>
    </source>
</evidence>
<dbReference type="InterPro" id="IPR036420">
    <property type="entry name" value="BRCT_dom_sf"/>
</dbReference>
<dbReference type="Proteomes" id="UP000278143">
    <property type="component" value="Unassembled WGS sequence"/>
</dbReference>
<feature type="compositionally biased region" description="Polar residues" evidence="5">
    <location>
        <begin position="441"/>
        <end position="459"/>
    </location>
</feature>
<evidence type="ECO:0008006" key="10">
    <source>
        <dbReference type="Google" id="ProtNLM"/>
    </source>
</evidence>
<dbReference type="SMART" id="SM00401">
    <property type="entry name" value="ZnF_GATA"/>
    <property type="match status" value="1"/>
</dbReference>
<dbReference type="OrthoDB" id="129353at2759"/>
<feature type="domain" description="BRCT" evidence="7">
    <location>
        <begin position="1006"/>
        <end position="1101"/>
    </location>
</feature>
<dbReference type="PANTHER" id="PTHR15321:SF3">
    <property type="entry name" value="TP53-BINDING PROTEIN 1"/>
    <property type="match status" value="1"/>
</dbReference>
<keyword evidence="9" id="KW-1185">Reference proteome</keyword>
<evidence type="ECO:0000256" key="1">
    <source>
        <dbReference type="ARBA" id="ARBA00004123"/>
    </source>
</evidence>
<dbReference type="GO" id="GO:0005634">
    <property type="term" value="C:nucleus"/>
    <property type="evidence" value="ECO:0007669"/>
    <property type="project" value="UniProtKB-SubCell"/>
</dbReference>
<dbReference type="GO" id="GO:0042393">
    <property type="term" value="F:histone binding"/>
    <property type="evidence" value="ECO:0007669"/>
    <property type="project" value="TreeGrafter"/>
</dbReference>
<feature type="region of interest" description="Disordered" evidence="5">
    <location>
        <begin position="1"/>
        <end position="63"/>
    </location>
</feature>
<dbReference type="InterPro" id="IPR047250">
    <property type="entry name" value="BRCT_p53bp1-like_rpt2"/>
</dbReference>
<name>A0A4P9Z2H3_9FUNG</name>
<dbReference type="SMART" id="SM00292">
    <property type="entry name" value="BRCT"/>
    <property type="match status" value="2"/>
</dbReference>
<gene>
    <name evidence="8" type="ORF">SYNPS1DRAFT_27596</name>
</gene>
<dbReference type="PROSITE" id="PS50172">
    <property type="entry name" value="BRCT"/>
    <property type="match status" value="2"/>
</dbReference>
<feature type="compositionally biased region" description="Polar residues" evidence="5">
    <location>
        <begin position="578"/>
        <end position="596"/>
    </location>
</feature>
<evidence type="ECO:0000259" key="7">
    <source>
        <dbReference type="PROSITE" id="PS50172"/>
    </source>
</evidence>
<protein>
    <recommendedName>
        <fullName evidence="10">BRCT domain-containing protein</fullName>
    </recommendedName>
</protein>
<feature type="region of interest" description="Disordered" evidence="5">
    <location>
        <begin position="525"/>
        <end position="611"/>
    </location>
</feature>
<dbReference type="InterPro" id="IPR001357">
    <property type="entry name" value="BRCT_dom"/>
</dbReference>
<sequence>MSHHLREHKLLGTSRGSGRGRAKETPRITRAVRELRNRHASNPAETSQRDDAEEEEASSLDTSALSGSSIIEFDIDIDAMQRLRAMDSSAELPASLSVFPRTPATISRPSITYATTTTATDSQSDLNTSPLFSRQQRQQTPETIASDDVDGRSAARTMPHTPLATSAMSAATRQRDRNPASMVTPLMQRNTLFASQLVPVSGNGYIASAEPTPYPREQSPHATEEAMVGQAVQADAMATPCVRRARHVSTAMPPLDQHASDVEEDQPAASSIASLYMAREHGAKEQSDNAATQTTSNDEDLRVLVQDTPPSPMAVAYPPCSLMDDPVTCITDTPSDLMPLTAANRQQDATSAIETVMPVTQPTQIINLPPSAEDGEEADAGTIPTLILSRTPSPVIKRTIPAYHRHVQTAVPLEQAAAAAAAAATEEKEAKQEKPPPAEDQSFQFHTPTIDTSNVTQDTPPRETTRKHDDTMNFSAFLKQQQQQKRQKSRTDPAELSYSDSELPSHITIDDPMLIDRLIESDPVMDAPMTADKKRARSATSMDEEHASHRMGSSMARRSTPRSKRHRQFIQRDRGFDQASNGQSSMEAGMTSLNHQSNESNDDDDGNNTTMQRQCEHCSTSVTTSWRKGPAGAATLCQQCGSFYAVHRILPTFRGSKAPRQSFAELPDYLPGDRVWAYSHHDGYYHSATVKGDEEHYAAYRVVFDDRRHHMTERGLLDRKPTVQAEHLRPLDLVVNARVWVMRMGERELQEARVGVVDLDEERCRVYWLQPPPPSSFEEAAKLSPWISISRIALPASSTADEEEEGEGEAAPSIKPVDDVPVDVTSSEFIDSLLGSPPNPTTDDAHGDAVEEEDEDVPADRRLFKDMTFVLTNIPSQSESYKDNPISCTKEALTHLIQEHGGFVESNMLGVYRTMTTHTTAYRPASAILICGEVKRTKKHLLALALDIPRISYRWIIDAVKQNRVDMMLNYALCNGYSNELNAYVASRHIATTSTPSDGDGDDQPGQARLLAGLVVHLKGSTTFKSDWEAVLTAAGAAIVDHKQLRSIGCDYIVLEKRPTRTWLDNLPAIVRSRIKAIVTSEWVAQCLINQRVVDWQQHASYTQWS</sequence>
<feature type="compositionally biased region" description="Basic and acidic residues" evidence="5">
    <location>
        <begin position="460"/>
        <end position="471"/>
    </location>
</feature>
<evidence type="ECO:0000256" key="3">
    <source>
        <dbReference type="ARBA" id="ARBA00023242"/>
    </source>
</evidence>
<dbReference type="PANTHER" id="PTHR15321">
    <property type="entry name" value="TUMOR SUPPRESSOR P53-BINDING PROTEIN 1"/>
    <property type="match status" value="1"/>
</dbReference>
<keyword evidence="4" id="KW-0863">Zinc-finger</keyword>
<dbReference type="GO" id="GO:0043565">
    <property type="term" value="F:sequence-specific DNA binding"/>
    <property type="evidence" value="ECO:0007669"/>
    <property type="project" value="InterPro"/>
</dbReference>
<dbReference type="SUPFAM" id="SSF57716">
    <property type="entry name" value="Glucocorticoid receptor-like (DNA-binding domain)"/>
    <property type="match status" value="1"/>
</dbReference>
<feature type="region of interest" description="Disordered" evidence="5">
    <location>
        <begin position="418"/>
        <end position="507"/>
    </location>
</feature>
<feature type="region of interest" description="Disordered" evidence="5">
    <location>
        <begin position="797"/>
        <end position="857"/>
    </location>
</feature>
<dbReference type="GO" id="GO:0008270">
    <property type="term" value="F:zinc ion binding"/>
    <property type="evidence" value="ECO:0007669"/>
    <property type="project" value="UniProtKB-KW"/>
</dbReference>
<dbReference type="AlphaFoldDB" id="A0A4P9Z2H3"/>
<evidence type="ECO:0000313" key="9">
    <source>
        <dbReference type="Proteomes" id="UP000278143"/>
    </source>
</evidence>
<dbReference type="SUPFAM" id="SSF52113">
    <property type="entry name" value="BRCT domain"/>
    <property type="match status" value="2"/>
</dbReference>
<dbReference type="InterPro" id="IPR047249">
    <property type="entry name" value="BRCT_p53bp1-like_rpt1"/>
</dbReference>
<feature type="domain" description="GATA-type" evidence="6">
    <location>
        <begin position="609"/>
        <end position="647"/>
    </location>
</feature>
<dbReference type="CDD" id="cd17724">
    <property type="entry name" value="BRCT_p53bp1_rpt2"/>
    <property type="match status" value="1"/>
</dbReference>
<accession>A0A4P9Z2H3</accession>
<evidence type="ECO:0000259" key="6">
    <source>
        <dbReference type="PROSITE" id="PS50114"/>
    </source>
</evidence>
<keyword evidence="2" id="KW-0227">DNA damage</keyword>
<evidence type="ECO:0000256" key="5">
    <source>
        <dbReference type="SAM" id="MobiDB-lite"/>
    </source>
</evidence>
<reference evidence="9" key="1">
    <citation type="journal article" date="2018" name="Nat. Microbiol.">
        <title>Leveraging single-cell genomics to expand the fungal tree of life.</title>
        <authorList>
            <person name="Ahrendt S.R."/>
            <person name="Quandt C.A."/>
            <person name="Ciobanu D."/>
            <person name="Clum A."/>
            <person name="Salamov A."/>
            <person name="Andreopoulos B."/>
            <person name="Cheng J.F."/>
            <person name="Woyke T."/>
            <person name="Pelin A."/>
            <person name="Henrissat B."/>
            <person name="Reynolds N.K."/>
            <person name="Benny G.L."/>
            <person name="Smith M.E."/>
            <person name="James T.Y."/>
            <person name="Grigoriev I.V."/>
        </authorList>
    </citation>
    <scope>NUCLEOTIDE SEQUENCE [LARGE SCALE GENOMIC DNA]</scope>
    <source>
        <strain evidence="9">Benny S71-1</strain>
    </source>
</reference>
<evidence type="ECO:0000256" key="2">
    <source>
        <dbReference type="ARBA" id="ARBA00022763"/>
    </source>
</evidence>
<feature type="compositionally biased region" description="Polar residues" evidence="5">
    <location>
        <begin position="163"/>
        <end position="172"/>
    </location>
</feature>